<gene>
    <name evidence="2" type="ORF">NCTC10821_00966</name>
</gene>
<dbReference type="InterPro" id="IPR003793">
    <property type="entry name" value="UPF0166"/>
</dbReference>
<protein>
    <submittedName>
        <fullName evidence="2">Uncharacterized ACR, COG1993</fullName>
    </submittedName>
</protein>
<sequence>MTEILTAYFAERERSGGRFLAEAMLDHLAERGVQTSVMLRGIASFGSTNIIRTDRTLTLSEDPPVAITAVDTAERIGAVAEEVAAMTGLGLLTRELATSPPADGDVRLTFFVPRQRHRAVCDDLFGLGFHSAEVLLGVDGTAAGQRARARFFSHNSAVPSMVSGVGTAEAARAALARYPDVPATVQAVVICKQHGRAITVPPAGAAFAKLVLRTAEDDRHDGQAIHRALIRELKAAGGSGATVLRGVWGFHDGGRPHGDRFLQLARHVPVRTVIIDTPPRIAEAFTLVDALTTEAGLVTYEPVAAVLARHHGHSRGDLTTG</sequence>
<keyword evidence="3" id="KW-1185">Reference proteome</keyword>
<proteinExistence type="inferred from homology"/>
<comment type="similarity">
    <text evidence="1">Belongs to the UPF0166 family.</text>
</comment>
<dbReference type="Proteomes" id="UP000254978">
    <property type="component" value="Unassembled WGS sequence"/>
</dbReference>
<dbReference type="InterPro" id="IPR015867">
    <property type="entry name" value="N-reg_PII/ATP_PRibTrfase_C"/>
</dbReference>
<accession>A0A378TC57</accession>
<dbReference type="PANTHER" id="PTHR35983:SF1">
    <property type="entry name" value="UPF0166 PROTEIN TM_0021"/>
    <property type="match status" value="1"/>
</dbReference>
<evidence type="ECO:0000256" key="1">
    <source>
        <dbReference type="ARBA" id="ARBA00010554"/>
    </source>
</evidence>
<dbReference type="PANTHER" id="PTHR35983">
    <property type="entry name" value="UPF0166 PROTEIN TM_0021"/>
    <property type="match status" value="1"/>
</dbReference>
<dbReference type="Pfam" id="PF02641">
    <property type="entry name" value="DUF190"/>
    <property type="match status" value="2"/>
</dbReference>
<organism evidence="2 3">
    <name type="scientific">Mycolicibacterium tokaiense</name>
    <dbReference type="NCBI Taxonomy" id="39695"/>
    <lineage>
        <taxon>Bacteria</taxon>
        <taxon>Bacillati</taxon>
        <taxon>Actinomycetota</taxon>
        <taxon>Actinomycetes</taxon>
        <taxon>Mycobacteriales</taxon>
        <taxon>Mycobacteriaceae</taxon>
        <taxon>Mycolicibacterium</taxon>
    </lineage>
</organism>
<evidence type="ECO:0000313" key="2">
    <source>
        <dbReference type="EMBL" id="STZ57465.1"/>
    </source>
</evidence>
<name>A0A378TC57_9MYCO</name>
<dbReference type="InterPro" id="IPR011322">
    <property type="entry name" value="N-reg_PII-like_a/b"/>
</dbReference>
<dbReference type="RefSeq" id="WP_232067929.1">
    <property type="nucleotide sequence ID" value="NZ_AP022600.1"/>
</dbReference>
<dbReference type="Gene3D" id="3.30.70.120">
    <property type="match status" value="2"/>
</dbReference>
<evidence type="ECO:0000313" key="3">
    <source>
        <dbReference type="Proteomes" id="UP000254978"/>
    </source>
</evidence>
<dbReference type="AlphaFoldDB" id="A0A378TC57"/>
<dbReference type="EMBL" id="UGQT01000001">
    <property type="protein sequence ID" value="STZ57465.1"/>
    <property type="molecule type" value="Genomic_DNA"/>
</dbReference>
<reference evidence="2 3" key="1">
    <citation type="submission" date="2018-06" db="EMBL/GenBank/DDBJ databases">
        <authorList>
            <consortium name="Pathogen Informatics"/>
            <person name="Doyle S."/>
        </authorList>
    </citation>
    <scope>NUCLEOTIDE SEQUENCE [LARGE SCALE GENOMIC DNA]</scope>
    <source>
        <strain evidence="2 3">NCTC10821</strain>
    </source>
</reference>
<dbReference type="SUPFAM" id="SSF54913">
    <property type="entry name" value="GlnB-like"/>
    <property type="match status" value="3"/>
</dbReference>